<reference evidence="1" key="1">
    <citation type="journal article" date="2021" name="PeerJ">
        <title>Extensive microbial diversity within the chicken gut microbiome revealed by metagenomics and culture.</title>
        <authorList>
            <person name="Gilroy R."/>
            <person name="Ravi A."/>
            <person name="Getino M."/>
            <person name="Pursley I."/>
            <person name="Horton D.L."/>
            <person name="Alikhan N.F."/>
            <person name="Baker D."/>
            <person name="Gharbi K."/>
            <person name="Hall N."/>
            <person name="Watson M."/>
            <person name="Adriaenssens E.M."/>
            <person name="Foster-Nyarko E."/>
            <person name="Jarju S."/>
            <person name="Secka A."/>
            <person name="Antonio M."/>
            <person name="Oren A."/>
            <person name="Chaudhuri R.R."/>
            <person name="La Ragione R."/>
            <person name="Hildebrand F."/>
            <person name="Pallen M.J."/>
        </authorList>
    </citation>
    <scope>NUCLEOTIDE SEQUENCE</scope>
    <source>
        <strain evidence="1">CHK179-5677</strain>
    </source>
</reference>
<dbReference type="EMBL" id="DYUC01000024">
    <property type="protein sequence ID" value="HJG86016.1"/>
    <property type="molecule type" value="Genomic_DNA"/>
</dbReference>
<evidence type="ECO:0000313" key="2">
    <source>
        <dbReference type="Proteomes" id="UP000760668"/>
    </source>
</evidence>
<name>A0A921SRZ6_9FIRM</name>
<dbReference type="Proteomes" id="UP000760668">
    <property type="component" value="Unassembled WGS sequence"/>
</dbReference>
<protein>
    <recommendedName>
        <fullName evidence="3">DUF2383 domain-containing protein</fullName>
    </recommendedName>
</protein>
<comment type="caution">
    <text evidence="1">The sequence shown here is derived from an EMBL/GenBank/DDBJ whole genome shotgun (WGS) entry which is preliminary data.</text>
</comment>
<dbReference type="RefSeq" id="WP_295369824.1">
    <property type="nucleotide sequence ID" value="NZ_DYUC01000024.1"/>
</dbReference>
<accession>A0A921SRZ6</accession>
<evidence type="ECO:0000313" key="1">
    <source>
        <dbReference type="EMBL" id="HJG86016.1"/>
    </source>
</evidence>
<reference evidence="1" key="2">
    <citation type="submission" date="2021-09" db="EMBL/GenBank/DDBJ databases">
        <authorList>
            <person name="Gilroy R."/>
        </authorList>
    </citation>
    <scope>NUCLEOTIDE SEQUENCE</scope>
    <source>
        <strain evidence="1">CHK179-5677</strain>
    </source>
</reference>
<sequence>MDSDRALLNYVYQNAEMGTRTIDKLLGIVEDKEFLRHLEAQKKEYSAFEREAGNLLEQNGCDARGLSALEKMGAYLMIDMQTLTDRSASHVAEMMMEGSNMGVINAVKNLKKYPDAGRDTRALMERLLKEEENNIQQLKKFL</sequence>
<evidence type="ECO:0008006" key="3">
    <source>
        <dbReference type="Google" id="ProtNLM"/>
    </source>
</evidence>
<dbReference type="AlphaFoldDB" id="A0A921SRZ6"/>
<gene>
    <name evidence="1" type="ORF">K8V01_03150</name>
</gene>
<proteinExistence type="predicted"/>
<organism evidence="1 2">
    <name type="scientific">Pseudoflavonifractor capillosus</name>
    <dbReference type="NCBI Taxonomy" id="106588"/>
    <lineage>
        <taxon>Bacteria</taxon>
        <taxon>Bacillati</taxon>
        <taxon>Bacillota</taxon>
        <taxon>Clostridia</taxon>
        <taxon>Eubacteriales</taxon>
        <taxon>Oscillospiraceae</taxon>
        <taxon>Pseudoflavonifractor</taxon>
    </lineage>
</organism>